<feature type="binding site" evidence="10">
    <location>
        <position position="131"/>
    </location>
    <ligand>
        <name>L-citrulline</name>
        <dbReference type="ChEBI" id="CHEBI:57743"/>
    </ligand>
</feature>
<feature type="binding site" evidence="10">
    <location>
        <position position="127"/>
    </location>
    <ligand>
        <name>L-aspartate</name>
        <dbReference type="ChEBI" id="CHEBI:29991"/>
    </ligand>
</feature>
<dbReference type="GO" id="GO:0004055">
    <property type="term" value="F:argininosuccinate synthase activity"/>
    <property type="evidence" value="ECO:0007669"/>
    <property type="project" value="UniProtKB-UniRule"/>
</dbReference>
<dbReference type="Gene3D" id="3.90.1260.10">
    <property type="entry name" value="Argininosuccinate synthetase, chain A, domain 2"/>
    <property type="match status" value="1"/>
</dbReference>
<dbReference type="NCBIfam" id="TIGR00032">
    <property type="entry name" value="argG"/>
    <property type="match status" value="1"/>
</dbReference>
<evidence type="ECO:0000256" key="9">
    <source>
        <dbReference type="ARBA" id="ARBA00022840"/>
    </source>
</evidence>
<feature type="binding site" evidence="10">
    <location>
        <position position="179"/>
    </location>
    <ligand>
        <name>L-citrulline</name>
        <dbReference type="ChEBI" id="CHEBI:57743"/>
    </ligand>
</feature>
<evidence type="ECO:0000256" key="5">
    <source>
        <dbReference type="ARBA" id="ARBA00022571"/>
    </source>
</evidence>
<keyword evidence="8 10" id="KW-0547">Nucleotide-binding</keyword>
<gene>
    <name evidence="10 13" type="primary">argG</name>
    <name evidence="13" type="ORF">KTA_29030</name>
</gene>
<dbReference type="PANTHER" id="PTHR11587:SF2">
    <property type="entry name" value="ARGININOSUCCINATE SYNTHASE"/>
    <property type="match status" value="1"/>
</dbReference>
<accession>A0A455T7D3</accession>
<feature type="binding site" evidence="10">
    <location>
        <position position="283"/>
    </location>
    <ligand>
        <name>L-citrulline</name>
        <dbReference type="ChEBI" id="CHEBI:57743"/>
    </ligand>
</feature>
<comment type="subcellular location">
    <subcellularLocation>
        <location evidence="10">Cytoplasm</location>
    </subcellularLocation>
</comment>
<comment type="pathway">
    <text evidence="1 10">Amino-acid biosynthesis; L-arginine biosynthesis; L-arginine from L-ornithine and carbamoyl phosphate: step 2/3.</text>
</comment>
<dbReference type="PROSITE" id="PS00564">
    <property type="entry name" value="ARGININOSUCCIN_SYN_1"/>
    <property type="match status" value="1"/>
</dbReference>
<dbReference type="Gene3D" id="3.40.50.620">
    <property type="entry name" value="HUPs"/>
    <property type="match status" value="1"/>
</dbReference>
<comment type="subunit">
    <text evidence="2 10">Homotetramer.</text>
</comment>
<proteinExistence type="inferred from homology"/>
<dbReference type="InterPro" id="IPR001518">
    <property type="entry name" value="Arginosuc_synth"/>
</dbReference>
<dbReference type="FunFam" id="3.90.1260.10:FF:000007">
    <property type="entry name" value="Argininosuccinate synthase"/>
    <property type="match status" value="1"/>
</dbReference>
<evidence type="ECO:0000256" key="3">
    <source>
        <dbReference type="ARBA" id="ARBA00012286"/>
    </source>
</evidence>
<dbReference type="CDD" id="cd01999">
    <property type="entry name" value="ASS"/>
    <property type="match status" value="1"/>
</dbReference>
<comment type="caution">
    <text evidence="10">Lacks conserved residue(s) required for the propagation of feature annotation.</text>
</comment>
<feature type="binding site" evidence="10">
    <location>
        <position position="128"/>
    </location>
    <ligand>
        <name>L-aspartate</name>
        <dbReference type="ChEBI" id="CHEBI:29991"/>
    </ligand>
</feature>
<dbReference type="InterPro" id="IPR048268">
    <property type="entry name" value="Arginosuc_syn_C"/>
</dbReference>
<dbReference type="GO" id="GO:0000050">
    <property type="term" value="P:urea cycle"/>
    <property type="evidence" value="ECO:0007669"/>
    <property type="project" value="TreeGrafter"/>
</dbReference>
<dbReference type="PANTHER" id="PTHR11587">
    <property type="entry name" value="ARGININOSUCCINATE SYNTHASE"/>
    <property type="match status" value="1"/>
</dbReference>
<keyword evidence="4 10" id="KW-0963">Cytoplasm</keyword>
<dbReference type="EMBL" id="AP019377">
    <property type="protein sequence ID" value="BBH94704.1"/>
    <property type="molecule type" value="Genomic_DNA"/>
</dbReference>
<evidence type="ECO:0000256" key="6">
    <source>
        <dbReference type="ARBA" id="ARBA00022598"/>
    </source>
</evidence>
<dbReference type="Gene3D" id="1.20.5.470">
    <property type="entry name" value="Single helix bin"/>
    <property type="match status" value="1"/>
</dbReference>
<feature type="domain" description="Arginosuccinate synthase C-terminal" evidence="12">
    <location>
        <begin position="178"/>
        <end position="401"/>
    </location>
</feature>
<dbReference type="FunFam" id="3.40.50.620:FF:000038">
    <property type="entry name" value="Argininosuccinate synthase"/>
    <property type="match status" value="1"/>
</dbReference>
<dbReference type="PROSITE" id="PS00565">
    <property type="entry name" value="ARGININOSUCCIN_SYN_2"/>
    <property type="match status" value="1"/>
</dbReference>
<evidence type="ECO:0000259" key="11">
    <source>
        <dbReference type="Pfam" id="PF00764"/>
    </source>
</evidence>
<comment type="catalytic activity">
    <reaction evidence="10">
        <text>L-citrulline + L-aspartate + ATP = 2-(N(omega)-L-arginino)succinate + AMP + diphosphate + H(+)</text>
        <dbReference type="Rhea" id="RHEA:10932"/>
        <dbReference type="ChEBI" id="CHEBI:15378"/>
        <dbReference type="ChEBI" id="CHEBI:29991"/>
        <dbReference type="ChEBI" id="CHEBI:30616"/>
        <dbReference type="ChEBI" id="CHEBI:33019"/>
        <dbReference type="ChEBI" id="CHEBI:57472"/>
        <dbReference type="ChEBI" id="CHEBI:57743"/>
        <dbReference type="ChEBI" id="CHEBI:456215"/>
        <dbReference type="EC" id="6.3.4.5"/>
    </reaction>
</comment>
<keyword evidence="5 10" id="KW-0055">Arginine biosynthesis</keyword>
<evidence type="ECO:0000256" key="10">
    <source>
        <dbReference type="HAMAP-Rule" id="MF_00005"/>
    </source>
</evidence>
<dbReference type="InterPro" id="IPR024074">
    <property type="entry name" value="AS_cat/multimer_dom_body"/>
</dbReference>
<dbReference type="GO" id="GO:0006526">
    <property type="term" value="P:L-arginine biosynthetic process"/>
    <property type="evidence" value="ECO:0007669"/>
    <property type="project" value="UniProtKB-UniRule"/>
</dbReference>
<dbReference type="SUPFAM" id="SSF69864">
    <property type="entry name" value="Argininosuccinate synthetase, C-terminal domain"/>
    <property type="match status" value="1"/>
</dbReference>
<evidence type="ECO:0000256" key="4">
    <source>
        <dbReference type="ARBA" id="ARBA00022490"/>
    </source>
</evidence>
<dbReference type="GO" id="GO:0000053">
    <property type="term" value="P:argininosuccinate metabolic process"/>
    <property type="evidence" value="ECO:0007669"/>
    <property type="project" value="TreeGrafter"/>
</dbReference>
<feature type="binding site" evidence="10">
    <location>
        <position position="123"/>
    </location>
    <ligand>
        <name>L-aspartate</name>
        <dbReference type="ChEBI" id="CHEBI:29991"/>
    </ligand>
</feature>
<dbReference type="Pfam" id="PF00764">
    <property type="entry name" value="Arginosuc_synth"/>
    <property type="match status" value="1"/>
</dbReference>
<sequence length="440" mass="48174">MGRLKLMATAVLAYSGGLDTSVAIRWIKEKYDLDVIALTIDVGNDRDLQSIARRAEQIGAVKAIVVDARADFVRYFVWPALQAGAIYEGQYPLATALARPLIARLLVEVARAEGAVAVAHGCTGKGNDQVRFDVSIATLAPDLKIIAPVREWGMTRDSEIAYAAEHNIPIPVTNASPYSIDQNLWGRSIECGVLEDPWQEPPEDVYAWTVSPWLFGRPGGPPIPEPTYIELTFEQGIPVALNGEETDGVTLIETLNRLAGKYGIGRIDHVENRLVGIKSREIYEAPAAVVLHAAHKALESLTLSRDQLRFKELVSAEYARLIYNGQWYSALHQDLAAYVQSTQRFVSGKVRVKLAPGQFAVVGRQSEHSLYSHSLATYDTGDQFDHQAAVGFIKLWGLPLQTQAQAQLLPSLGIEGNLLKGVEGNLLEKGPAHPPSEAQR</sequence>
<evidence type="ECO:0000256" key="1">
    <source>
        <dbReference type="ARBA" id="ARBA00004967"/>
    </source>
</evidence>
<feature type="binding site" evidence="10">
    <location>
        <position position="91"/>
    </location>
    <ligand>
        <name>L-citrulline</name>
        <dbReference type="ChEBI" id="CHEBI:57743"/>
    </ligand>
</feature>
<dbReference type="NCBIfam" id="NF001770">
    <property type="entry name" value="PRK00509.1"/>
    <property type="match status" value="1"/>
</dbReference>
<feature type="binding site" evidence="10">
    <location>
        <position position="127"/>
    </location>
    <ligand>
        <name>L-citrulline</name>
        <dbReference type="ChEBI" id="CHEBI:57743"/>
    </ligand>
</feature>
<evidence type="ECO:0000256" key="2">
    <source>
        <dbReference type="ARBA" id="ARBA00011881"/>
    </source>
</evidence>
<dbReference type="InterPro" id="IPR018223">
    <property type="entry name" value="Arginosuc_synth_CS"/>
</dbReference>
<keyword evidence="7 10" id="KW-0028">Amino-acid biosynthesis</keyword>
<dbReference type="UniPathway" id="UPA00068">
    <property type="reaction ID" value="UER00113"/>
</dbReference>
<feature type="binding site" evidence="10">
    <location>
        <position position="121"/>
    </location>
    <ligand>
        <name>ATP</name>
        <dbReference type="ChEBI" id="CHEBI:30616"/>
    </ligand>
</feature>
<reference evidence="13" key="1">
    <citation type="submission" date="2018-12" db="EMBL/GenBank/DDBJ databases">
        <title>Novel natural products biosynthetic potential of the class Ktedonobacteria.</title>
        <authorList>
            <person name="Zheng Y."/>
            <person name="Saitou A."/>
            <person name="Wang C.M."/>
            <person name="Toyoda A."/>
            <person name="Minakuchi Y."/>
            <person name="Sekiguchi Y."/>
            <person name="Ueda K."/>
            <person name="Takano H."/>
            <person name="Sakai Y."/>
            <person name="Yokota A."/>
            <person name="Yabe S."/>
        </authorList>
    </citation>
    <scope>NUCLEOTIDE SEQUENCE</scope>
    <source>
        <strain evidence="13">A3-2</strain>
    </source>
</reference>
<dbReference type="InterPro" id="IPR014729">
    <property type="entry name" value="Rossmann-like_a/b/a_fold"/>
</dbReference>
<dbReference type="GO" id="GO:0005524">
    <property type="term" value="F:ATP binding"/>
    <property type="evidence" value="ECO:0007669"/>
    <property type="project" value="UniProtKB-UniRule"/>
</dbReference>
<feature type="binding site" evidence="10">
    <location>
        <position position="271"/>
    </location>
    <ligand>
        <name>L-citrulline</name>
        <dbReference type="ChEBI" id="CHEBI:57743"/>
    </ligand>
</feature>
<protein>
    <recommendedName>
        <fullName evidence="3 10">Argininosuccinate synthase</fullName>
        <ecNumber evidence="3 10">6.3.4.5</ecNumber>
    </recommendedName>
    <alternativeName>
        <fullName evidence="10">Citrulline--aspartate ligase</fullName>
    </alternativeName>
</protein>
<evidence type="ECO:0000256" key="7">
    <source>
        <dbReference type="ARBA" id="ARBA00022605"/>
    </source>
</evidence>
<dbReference type="SUPFAM" id="SSF52402">
    <property type="entry name" value="Adenine nucleotide alpha hydrolases-like"/>
    <property type="match status" value="1"/>
</dbReference>
<keyword evidence="9 10" id="KW-0067">ATP-binding</keyword>
<evidence type="ECO:0000256" key="8">
    <source>
        <dbReference type="ARBA" id="ARBA00022741"/>
    </source>
</evidence>
<feature type="domain" description="Arginosuccinate synthase-like N-terminal" evidence="11">
    <location>
        <begin position="10"/>
        <end position="169"/>
    </location>
</feature>
<name>A0A455T7D3_9CHLR</name>
<keyword evidence="6 10" id="KW-0436">Ligase</keyword>
<dbReference type="GO" id="GO:0005737">
    <property type="term" value="C:cytoplasm"/>
    <property type="evidence" value="ECO:0007669"/>
    <property type="project" value="UniProtKB-SubCell"/>
</dbReference>
<dbReference type="AlphaFoldDB" id="A0A455T7D3"/>
<comment type="similarity">
    <text evidence="10">Belongs to the argininosuccinate synthase family. Type 1 subfamily.</text>
</comment>
<evidence type="ECO:0000259" key="12">
    <source>
        <dbReference type="Pfam" id="PF20979"/>
    </source>
</evidence>
<feature type="binding site" evidence="10">
    <location>
        <begin position="13"/>
        <end position="21"/>
    </location>
    <ligand>
        <name>ATP</name>
        <dbReference type="ChEBI" id="CHEBI:30616"/>
    </ligand>
</feature>
<dbReference type="EC" id="6.3.4.5" evidence="3 10"/>
<evidence type="ECO:0000313" key="13">
    <source>
        <dbReference type="EMBL" id="BBH94704.1"/>
    </source>
</evidence>
<dbReference type="InterPro" id="IPR048267">
    <property type="entry name" value="Arginosuc_syn_N"/>
</dbReference>
<dbReference type="Pfam" id="PF20979">
    <property type="entry name" value="Arginosuc_syn_C"/>
    <property type="match status" value="1"/>
</dbReference>
<dbReference type="InterPro" id="IPR023434">
    <property type="entry name" value="Arginosuc_synth_type_1_subfam"/>
</dbReference>
<feature type="binding site" evidence="10">
    <location>
        <position position="188"/>
    </location>
    <ligand>
        <name>L-citrulline</name>
        <dbReference type="ChEBI" id="CHEBI:57743"/>
    </ligand>
</feature>
<dbReference type="HAMAP" id="MF_00005">
    <property type="entry name" value="Arg_succ_synth_type1"/>
    <property type="match status" value="1"/>
</dbReference>
<organism evidence="13">
    <name type="scientific">Thermogemmatispora argillosa</name>
    <dbReference type="NCBI Taxonomy" id="2045280"/>
    <lineage>
        <taxon>Bacteria</taxon>
        <taxon>Bacillati</taxon>
        <taxon>Chloroflexota</taxon>
        <taxon>Ktedonobacteria</taxon>
        <taxon>Thermogemmatisporales</taxon>
        <taxon>Thermogemmatisporaceae</taxon>
        <taxon>Thermogemmatispora</taxon>
    </lineage>
</organism>